<organism evidence="3 4">
    <name type="scientific">Halorubrum laminariae</name>
    <dbReference type="NCBI Taxonomy" id="1433523"/>
    <lineage>
        <taxon>Archaea</taxon>
        <taxon>Methanobacteriati</taxon>
        <taxon>Methanobacteriota</taxon>
        <taxon>Stenosarchaea group</taxon>
        <taxon>Halobacteria</taxon>
        <taxon>Halobacteriales</taxon>
        <taxon>Haloferacaceae</taxon>
        <taxon>Halorubrum</taxon>
    </lineage>
</organism>
<keyword evidence="4" id="KW-1185">Reference proteome</keyword>
<dbReference type="RefSeq" id="WP_256419504.1">
    <property type="nucleotide sequence ID" value="NZ_JANHDL010000023.1"/>
</dbReference>
<protein>
    <recommendedName>
        <fullName evidence="2">CD-NTase-associated protein 15 domain-containing protein</fullName>
    </recommendedName>
</protein>
<dbReference type="AlphaFoldDB" id="A0ABD6C415"/>
<accession>A0ABD6C415</accession>
<evidence type="ECO:0000256" key="1">
    <source>
        <dbReference type="SAM" id="Phobius"/>
    </source>
</evidence>
<keyword evidence="1" id="KW-1133">Transmembrane helix</keyword>
<feature type="domain" description="CD-NTase-associated protein 15" evidence="2">
    <location>
        <begin position="82"/>
        <end position="210"/>
    </location>
</feature>
<evidence type="ECO:0000259" key="2">
    <source>
        <dbReference type="Pfam" id="PF18153"/>
    </source>
</evidence>
<name>A0ABD6C415_9EURY</name>
<keyword evidence="1" id="KW-0812">Transmembrane</keyword>
<dbReference type="EMBL" id="JBHUDB010000024">
    <property type="protein sequence ID" value="MFD1572101.1"/>
    <property type="molecule type" value="Genomic_DNA"/>
</dbReference>
<comment type="caution">
    <text evidence="3">The sequence shown here is derived from an EMBL/GenBank/DDBJ whole genome shotgun (WGS) entry which is preliminary data.</text>
</comment>
<reference evidence="3 4" key="1">
    <citation type="journal article" date="2019" name="Int. J. Syst. Evol. Microbiol.">
        <title>The Global Catalogue of Microorganisms (GCM) 10K type strain sequencing project: providing services to taxonomists for standard genome sequencing and annotation.</title>
        <authorList>
            <consortium name="The Broad Institute Genomics Platform"/>
            <consortium name="The Broad Institute Genome Sequencing Center for Infectious Disease"/>
            <person name="Wu L."/>
            <person name="Ma J."/>
        </authorList>
    </citation>
    <scope>NUCLEOTIDE SEQUENCE [LARGE SCALE GENOMIC DNA]</scope>
    <source>
        <strain evidence="3 4">CGMCC 1.12689</strain>
    </source>
</reference>
<proteinExistence type="predicted"/>
<dbReference type="InterPro" id="IPR041208">
    <property type="entry name" value="Cap15"/>
</dbReference>
<sequence length="212" mass="23459">MRGTHGFSTDQPRRRRITLFAFGAAGVLIAHNLGSSIASLTGYSIFANLTISFVLASTVVYLVVSRVLWNLWPISKLIGSPPDISGEWTGHLYTDTDEYDDEDVVAVNELGHDLVKMEAVLRIKQSWDQILVELDGPNSPSKSTGATILFDHGPPTITYNYDNEGDDFQDELDQHAGTTTVEYDPETETLEGTYYTGPNRENHGHLIVERAS</sequence>
<dbReference type="Pfam" id="PF18153">
    <property type="entry name" value="Cap15_CD_rec"/>
    <property type="match status" value="1"/>
</dbReference>
<evidence type="ECO:0000313" key="4">
    <source>
        <dbReference type="Proteomes" id="UP001597185"/>
    </source>
</evidence>
<feature type="transmembrane region" description="Helical" evidence="1">
    <location>
        <begin position="20"/>
        <end position="39"/>
    </location>
</feature>
<gene>
    <name evidence="3" type="ORF">ACFR9T_16205</name>
</gene>
<keyword evidence="1" id="KW-0472">Membrane</keyword>
<feature type="transmembrane region" description="Helical" evidence="1">
    <location>
        <begin position="45"/>
        <end position="69"/>
    </location>
</feature>
<evidence type="ECO:0000313" key="3">
    <source>
        <dbReference type="EMBL" id="MFD1572101.1"/>
    </source>
</evidence>
<dbReference type="Proteomes" id="UP001597185">
    <property type="component" value="Unassembled WGS sequence"/>
</dbReference>